<dbReference type="RefSeq" id="WP_179925540.1">
    <property type="nucleotide sequence ID" value="NZ_JACBXX010000138.1"/>
</dbReference>
<evidence type="ECO:0000313" key="2">
    <source>
        <dbReference type="Proteomes" id="UP000589521"/>
    </source>
</evidence>
<gene>
    <name evidence="1" type="ORF">HZY94_06650</name>
</gene>
<sequence>MTYSSTTKFLKTLGNRLSDLEIPIFYKLPKASEMEPFLVIGSATSDTGKTALTGAVIEDVTVSIDIFLPNDNRTLVEETKFKAIRLLGRNSRISTTVILDDTIGREVYHIAIRLTESII</sequence>
<evidence type="ECO:0008006" key="3">
    <source>
        <dbReference type="Google" id="ProtNLM"/>
    </source>
</evidence>
<protein>
    <recommendedName>
        <fullName evidence="3">Phage protein</fullName>
    </recommendedName>
</protein>
<dbReference type="Proteomes" id="UP000589521">
    <property type="component" value="Unassembled WGS sequence"/>
</dbReference>
<reference evidence="1 2" key="1">
    <citation type="submission" date="2020-07" db="EMBL/GenBank/DDBJ databases">
        <title>MOT database genomes.</title>
        <authorList>
            <person name="Joseph S."/>
            <person name="Aduse-Opoku J."/>
            <person name="Hashim A."/>
            <person name="Wade W."/>
            <person name="Curtis M."/>
        </authorList>
    </citation>
    <scope>NUCLEOTIDE SEQUENCE [LARGE SCALE GENOMIC DNA]</scope>
    <source>
        <strain evidence="1 2">STR</strain>
    </source>
</reference>
<dbReference type="AlphaFoldDB" id="A0A7Z0M6S9"/>
<proteinExistence type="predicted"/>
<organism evidence="1 2">
    <name type="scientific">Streptococcus danieliae</name>
    <dbReference type="NCBI Taxonomy" id="747656"/>
    <lineage>
        <taxon>Bacteria</taxon>
        <taxon>Bacillati</taxon>
        <taxon>Bacillota</taxon>
        <taxon>Bacilli</taxon>
        <taxon>Lactobacillales</taxon>
        <taxon>Streptococcaceae</taxon>
        <taxon>Streptococcus</taxon>
    </lineage>
</organism>
<evidence type="ECO:0000313" key="1">
    <source>
        <dbReference type="EMBL" id="NYS96854.1"/>
    </source>
</evidence>
<dbReference type="EMBL" id="JACBXX010000138">
    <property type="protein sequence ID" value="NYS96854.1"/>
    <property type="molecule type" value="Genomic_DNA"/>
</dbReference>
<name>A0A7Z0M6S9_9STRE</name>
<comment type="caution">
    <text evidence="1">The sequence shown here is derived from an EMBL/GenBank/DDBJ whole genome shotgun (WGS) entry which is preliminary data.</text>
</comment>
<accession>A0A7Z0M6S9</accession>